<name>A0A9P6DC54_PLEER</name>
<proteinExistence type="predicted"/>
<gene>
    <name evidence="1" type="ORF">BDN71DRAFT_1434000</name>
</gene>
<dbReference type="Proteomes" id="UP000807025">
    <property type="component" value="Unassembled WGS sequence"/>
</dbReference>
<dbReference type="AlphaFoldDB" id="A0A9P6DC54"/>
<evidence type="ECO:0000313" key="1">
    <source>
        <dbReference type="EMBL" id="KAF9491424.1"/>
    </source>
</evidence>
<protein>
    <submittedName>
        <fullName evidence="1">Uncharacterized protein</fullName>
    </submittedName>
</protein>
<organism evidence="1 2">
    <name type="scientific">Pleurotus eryngii</name>
    <name type="common">Boletus of the steppes</name>
    <dbReference type="NCBI Taxonomy" id="5323"/>
    <lineage>
        <taxon>Eukaryota</taxon>
        <taxon>Fungi</taxon>
        <taxon>Dikarya</taxon>
        <taxon>Basidiomycota</taxon>
        <taxon>Agaricomycotina</taxon>
        <taxon>Agaricomycetes</taxon>
        <taxon>Agaricomycetidae</taxon>
        <taxon>Agaricales</taxon>
        <taxon>Pleurotineae</taxon>
        <taxon>Pleurotaceae</taxon>
        <taxon>Pleurotus</taxon>
    </lineage>
</organism>
<sequence>MQSQSFPDVVSPNTASPDAVSIAVPLTSLQARQVQHMATNVLVEAYASGTFPWHYEQFEYYLKLVPNRLESQQGHMLAPQTCWLVVYQFHAALESVTIRYAILGLALEHSTSLEVVHLLFSHLAIKLCFNFNFRSKFGFILH</sequence>
<comment type="caution">
    <text evidence="1">The sequence shown here is derived from an EMBL/GenBank/DDBJ whole genome shotgun (WGS) entry which is preliminary data.</text>
</comment>
<accession>A0A9P6DC54</accession>
<keyword evidence="2" id="KW-1185">Reference proteome</keyword>
<reference evidence="1" key="1">
    <citation type="submission" date="2020-11" db="EMBL/GenBank/DDBJ databases">
        <authorList>
            <consortium name="DOE Joint Genome Institute"/>
            <person name="Ahrendt S."/>
            <person name="Riley R."/>
            <person name="Andreopoulos W."/>
            <person name="Labutti K."/>
            <person name="Pangilinan J."/>
            <person name="Ruiz-Duenas F.J."/>
            <person name="Barrasa J.M."/>
            <person name="Sanchez-Garcia M."/>
            <person name="Camarero S."/>
            <person name="Miyauchi S."/>
            <person name="Serrano A."/>
            <person name="Linde D."/>
            <person name="Babiker R."/>
            <person name="Drula E."/>
            <person name="Ayuso-Fernandez I."/>
            <person name="Pacheco R."/>
            <person name="Padilla G."/>
            <person name="Ferreira P."/>
            <person name="Barriuso J."/>
            <person name="Kellner H."/>
            <person name="Castanera R."/>
            <person name="Alfaro M."/>
            <person name="Ramirez L."/>
            <person name="Pisabarro A.G."/>
            <person name="Kuo A."/>
            <person name="Tritt A."/>
            <person name="Lipzen A."/>
            <person name="He G."/>
            <person name="Yan M."/>
            <person name="Ng V."/>
            <person name="Cullen D."/>
            <person name="Martin F."/>
            <person name="Rosso M.-N."/>
            <person name="Henrissat B."/>
            <person name="Hibbett D."/>
            <person name="Martinez A.T."/>
            <person name="Grigoriev I.V."/>
        </authorList>
    </citation>
    <scope>NUCLEOTIDE SEQUENCE</scope>
    <source>
        <strain evidence="1">ATCC 90797</strain>
    </source>
</reference>
<evidence type="ECO:0000313" key="2">
    <source>
        <dbReference type="Proteomes" id="UP000807025"/>
    </source>
</evidence>
<dbReference type="EMBL" id="MU154620">
    <property type="protein sequence ID" value="KAF9491424.1"/>
    <property type="molecule type" value="Genomic_DNA"/>
</dbReference>